<keyword evidence="1" id="KW-0732">Signal</keyword>
<dbReference type="Proteomes" id="UP001157017">
    <property type="component" value="Unassembled WGS sequence"/>
</dbReference>
<dbReference type="Pfam" id="PF22058">
    <property type="entry name" value="X25_BaPul_like"/>
    <property type="match status" value="1"/>
</dbReference>
<protein>
    <recommendedName>
        <fullName evidence="2">Amylopullulanase X25 domain-containing protein</fullName>
    </recommendedName>
</protein>
<proteinExistence type="predicted"/>
<feature type="domain" description="Amylopullulanase X25" evidence="2">
    <location>
        <begin position="47"/>
        <end position="91"/>
    </location>
</feature>
<comment type="caution">
    <text evidence="3">The sequence shown here is derived from an EMBL/GenBank/DDBJ whole genome shotgun (WGS) entry which is preliminary data.</text>
</comment>
<accession>A0ABQ6JJX4</accession>
<feature type="signal peptide" evidence="1">
    <location>
        <begin position="1"/>
        <end position="36"/>
    </location>
</feature>
<dbReference type="EMBL" id="BSUZ01000001">
    <property type="protein sequence ID" value="GMA88072.1"/>
    <property type="molecule type" value="Genomic_DNA"/>
</dbReference>
<feature type="chain" id="PRO_5046968974" description="Amylopullulanase X25 domain-containing protein" evidence="1">
    <location>
        <begin position="37"/>
        <end position="97"/>
    </location>
</feature>
<sequence length="97" mass="10079">MRRTTTAHRYPTTAALAVLALLAALLALPAPPTARAADGDTPLPTSVTVAGDFQSAVGCDDNWQADCALTHLPRVGDEPVFQGKVFVPPGTGTSRPR</sequence>
<organism evidence="3 4">
    <name type="scientific">Angustibacter aerolatus</name>
    <dbReference type="NCBI Taxonomy" id="1162965"/>
    <lineage>
        <taxon>Bacteria</taxon>
        <taxon>Bacillati</taxon>
        <taxon>Actinomycetota</taxon>
        <taxon>Actinomycetes</taxon>
        <taxon>Kineosporiales</taxon>
        <taxon>Kineosporiaceae</taxon>
    </lineage>
</organism>
<reference evidence="4" key="1">
    <citation type="journal article" date="2019" name="Int. J. Syst. Evol. Microbiol.">
        <title>The Global Catalogue of Microorganisms (GCM) 10K type strain sequencing project: providing services to taxonomists for standard genome sequencing and annotation.</title>
        <authorList>
            <consortium name="The Broad Institute Genomics Platform"/>
            <consortium name="The Broad Institute Genome Sequencing Center for Infectious Disease"/>
            <person name="Wu L."/>
            <person name="Ma J."/>
        </authorList>
    </citation>
    <scope>NUCLEOTIDE SEQUENCE [LARGE SCALE GENOMIC DNA]</scope>
    <source>
        <strain evidence="4">NBRC 108730</strain>
    </source>
</reference>
<evidence type="ECO:0000259" key="2">
    <source>
        <dbReference type="Pfam" id="PF22058"/>
    </source>
</evidence>
<keyword evidence="4" id="KW-1185">Reference proteome</keyword>
<evidence type="ECO:0000313" key="4">
    <source>
        <dbReference type="Proteomes" id="UP001157017"/>
    </source>
</evidence>
<dbReference type="Gene3D" id="2.60.40.10">
    <property type="entry name" value="Immunoglobulins"/>
    <property type="match status" value="1"/>
</dbReference>
<dbReference type="InterPro" id="IPR054409">
    <property type="entry name" value="X25_BaPul-like"/>
</dbReference>
<evidence type="ECO:0000256" key="1">
    <source>
        <dbReference type="SAM" id="SignalP"/>
    </source>
</evidence>
<evidence type="ECO:0000313" key="3">
    <source>
        <dbReference type="EMBL" id="GMA88072.1"/>
    </source>
</evidence>
<dbReference type="InterPro" id="IPR013783">
    <property type="entry name" value="Ig-like_fold"/>
</dbReference>
<gene>
    <name evidence="3" type="ORF">GCM10025868_33220</name>
</gene>
<name>A0ABQ6JJX4_9ACTN</name>